<dbReference type="GO" id="GO:0016020">
    <property type="term" value="C:membrane"/>
    <property type="evidence" value="ECO:0007669"/>
    <property type="project" value="UniProtKB-SubCell"/>
</dbReference>
<keyword evidence="3" id="KW-0812">Transmembrane</keyword>
<dbReference type="SMART" id="SM00409">
    <property type="entry name" value="IG"/>
    <property type="match status" value="3"/>
</dbReference>
<dbReference type="PANTHER" id="PTHR10075">
    <property type="entry name" value="BASIGIN RELATED"/>
    <property type="match status" value="1"/>
</dbReference>
<proteinExistence type="predicted"/>
<feature type="domain" description="Ig-like" evidence="10">
    <location>
        <begin position="20"/>
        <end position="105"/>
    </location>
</feature>
<dbReference type="Gene3D" id="2.60.40.10">
    <property type="entry name" value="Immunoglobulins"/>
    <property type="match status" value="3"/>
</dbReference>
<reference evidence="12" key="2">
    <citation type="journal article" date="2017" name="Sci. Adv.">
        <title>A tail of two voltages: Proteomic comparison of the three electric organs of the electric eel.</title>
        <authorList>
            <person name="Traeger L.L."/>
            <person name="Sabat G."/>
            <person name="Barrett-Wilt G.A."/>
            <person name="Wells G.B."/>
            <person name="Sussman M.R."/>
        </authorList>
    </citation>
    <scope>NUCLEOTIDE SEQUENCE [LARGE SCALE GENOMIC DNA]</scope>
</reference>
<dbReference type="SUPFAM" id="SSF48726">
    <property type="entry name" value="Immunoglobulin"/>
    <property type="match status" value="3"/>
</dbReference>
<evidence type="ECO:0000259" key="10">
    <source>
        <dbReference type="PROSITE" id="PS50835"/>
    </source>
</evidence>
<dbReference type="InterPro" id="IPR013098">
    <property type="entry name" value="Ig_I-set"/>
</dbReference>
<evidence type="ECO:0000256" key="7">
    <source>
        <dbReference type="ARBA" id="ARBA00023136"/>
    </source>
</evidence>
<dbReference type="FunFam" id="2.60.40.10:FF:000032">
    <property type="entry name" value="palladin isoform X1"/>
    <property type="match status" value="1"/>
</dbReference>
<evidence type="ECO:0000256" key="8">
    <source>
        <dbReference type="ARBA" id="ARBA00023157"/>
    </source>
</evidence>
<gene>
    <name evidence="11" type="primary">IGSF10</name>
</gene>
<dbReference type="PANTHER" id="PTHR10075:SF14">
    <property type="entry name" value="CELL ADHESION MOLECULE DSCAM2-RELATED"/>
    <property type="match status" value="1"/>
</dbReference>
<keyword evidence="4" id="KW-0732">Signal</keyword>
<feature type="domain" description="Ig-like" evidence="10">
    <location>
        <begin position="106"/>
        <end position="194"/>
    </location>
</feature>
<keyword evidence="7" id="KW-0472">Membrane</keyword>
<dbReference type="SMART" id="SM00408">
    <property type="entry name" value="IGc2"/>
    <property type="match status" value="2"/>
</dbReference>
<keyword evidence="5" id="KW-0677">Repeat</keyword>
<accession>A0A4W4HNK2</accession>
<evidence type="ECO:0000313" key="11">
    <source>
        <dbReference type="Ensembl" id="ENSEEEP00000051834.2"/>
    </source>
</evidence>
<reference evidence="11" key="5">
    <citation type="submission" date="2025-09" db="UniProtKB">
        <authorList>
            <consortium name="Ensembl"/>
        </authorList>
    </citation>
    <scope>IDENTIFICATION</scope>
</reference>
<comment type="subcellular location">
    <subcellularLocation>
        <location evidence="1">Membrane</location>
        <topology evidence="1">Single-pass membrane protein</topology>
    </subcellularLocation>
</comment>
<dbReference type="InterPro" id="IPR036179">
    <property type="entry name" value="Ig-like_dom_sf"/>
</dbReference>
<sequence length="351" mass="38523">MNITDQFRNDASIACVVRRPQGLDSINVTHGVTGEDVTTLSANVVTSLICNIDYEHIKVRAPYSSEDRRIVIADDGKLILRSADSSDAGVYHCIATNYLDADVLSFRVTVLDIKVYSGKTVEMRCKAEGRPVPVVSWILANRTQVMGQDNGRGRVTVTPEGTLVIRQVSVYDRGRYKCVASNAAGVDSVTMRLQVVAAPPNILEEKRQLLRANTGQGVWMPCTAQGDPQPTSHWVLFGGTVVRPPKTDSKVSVFPNGTLHMKNLDVSDSGKYECIATSSTGSERRVVTLSVKKIETAPQIVETSDWRTELEYGGNLHLNCSSTGNPKPITFFLPSVFPIKQQEEMIDHKLS</sequence>
<dbReference type="InterPro" id="IPR003599">
    <property type="entry name" value="Ig_sub"/>
</dbReference>
<dbReference type="InterPro" id="IPR013783">
    <property type="entry name" value="Ig-like_fold"/>
</dbReference>
<evidence type="ECO:0000256" key="2">
    <source>
        <dbReference type="ARBA" id="ARBA00022614"/>
    </source>
</evidence>
<keyword evidence="9" id="KW-0393">Immunoglobulin domain</keyword>
<reference evidence="11" key="3">
    <citation type="submission" date="2020-05" db="EMBL/GenBank/DDBJ databases">
        <title>Electrophorus electricus (electric eel) genome, fEleEle1, primary haplotype.</title>
        <authorList>
            <person name="Myers G."/>
            <person name="Meyer A."/>
            <person name="Fedrigo O."/>
            <person name="Formenti G."/>
            <person name="Rhie A."/>
            <person name="Tracey A."/>
            <person name="Sims Y."/>
            <person name="Jarvis E.D."/>
        </authorList>
    </citation>
    <scope>NUCLEOTIDE SEQUENCE [LARGE SCALE GENOMIC DNA]</scope>
</reference>
<dbReference type="AlphaFoldDB" id="A0A4W4HNK2"/>
<evidence type="ECO:0000256" key="1">
    <source>
        <dbReference type="ARBA" id="ARBA00004167"/>
    </source>
</evidence>
<keyword evidence="8" id="KW-1015">Disulfide bond</keyword>
<reference evidence="11" key="4">
    <citation type="submission" date="2025-08" db="UniProtKB">
        <authorList>
            <consortium name="Ensembl"/>
        </authorList>
    </citation>
    <scope>IDENTIFICATION</scope>
</reference>
<dbReference type="InterPro" id="IPR003598">
    <property type="entry name" value="Ig_sub2"/>
</dbReference>
<organism evidence="11 12">
    <name type="scientific">Electrophorus electricus</name>
    <name type="common">Electric eel</name>
    <name type="synonym">Gymnotus electricus</name>
    <dbReference type="NCBI Taxonomy" id="8005"/>
    <lineage>
        <taxon>Eukaryota</taxon>
        <taxon>Metazoa</taxon>
        <taxon>Chordata</taxon>
        <taxon>Craniata</taxon>
        <taxon>Vertebrata</taxon>
        <taxon>Euteleostomi</taxon>
        <taxon>Actinopterygii</taxon>
        <taxon>Neopterygii</taxon>
        <taxon>Teleostei</taxon>
        <taxon>Ostariophysi</taxon>
        <taxon>Gymnotiformes</taxon>
        <taxon>Gymnotoidei</taxon>
        <taxon>Gymnotidae</taxon>
        <taxon>Electrophorus</taxon>
    </lineage>
</organism>
<reference evidence="12" key="1">
    <citation type="journal article" date="2014" name="Science">
        <title>Nonhuman genetics. Genomic basis for the convergent evolution of electric organs.</title>
        <authorList>
            <person name="Gallant J.R."/>
            <person name="Traeger L.L."/>
            <person name="Volkening J.D."/>
            <person name="Moffett H."/>
            <person name="Chen P.H."/>
            <person name="Novina C.D."/>
            <person name="Phillips G.N.Jr."/>
            <person name="Anand R."/>
            <person name="Wells G.B."/>
            <person name="Pinch M."/>
            <person name="Guth R."/>
            <person name="Unguez G.A."/>
            <person name="Albert J.S."/>
            <person name="Zakon H.H."/>
            <person name="Samanta M.P."/>
            <person name="Sussman M.R."/>
        </authorList>
    </citation>
    <scope>NUCLEOTIDE SEQUENCE [LARGE SCALE GENOMIC DNA]</scope>
</reference>
<name>A0A4W4HNK2_ELEEL</name>
<keyword evidence="6" id="KW-1133">Transmembrane helix</keyword>
<evidence type="ECO:0000256" key="4">
    <source>
        <dbReference type="ARBA" id="ARBA00022729"/>
    </source>
</evidence>
<evidence type="ECO:0000256" key="5">
    <source>
        <dbReference type="ARBA" id="ARBA00022737"/>
    </source>
</evidence>
<feature type="domain" description="Ig-like" evidence="10">
    <location>
        <begin position="200"/>
        <end position="290"/>
    </location>
</feature>
<dbReference type="Ensembl" id="ENSEEET00000052393.2">
    <property type="protein sequence ID" value="ENSEEEP00000051834.2"/>
    <property type="gene ID" value="ENSEEEG00000024323.2"/>
</dbReference>
<evidence type="ECO:0000256" key="6">
    <source>
        <dbReference type="ARBA" id="ARBA00022989"/>
    </source>
</evidence>
<evidence type="ECO:0000256" key="9">
    <source>
        <dbReference type="ARBA" id="ARBA00023319"/>
    </source>
</evidence>
<evidence type="ECO:0000256" key="3">
    <source>
        <dbReference type="ARBA" id="ARBA00022692"/>
    </source>
</evidence>
<dbReference type="Pfam" id="PF07679">
    <property type="entry name" value="I-set"/>
    <property type="match status" value="2"/>
</dbReference>
<keyword evidence="2" id="KW-0433">Leucine-rich repeat</keyword>
<dbReference type="PROSITE" id="PS50835">
    <property type="entry name" value="IG_LIKE"/>
    <property type="match status" value="3"/>
</dbReference>
<dbReference type="GeneTree" id="ENSGT00940000158290"/>
<evidence type="ECO:0000313" key="12">
    <source>
        <dbReference type="Proteomes" id="UP000314983"/>
    </source>
</evidence>
<dbReference type="FunFam" id="2.60.40.10:FF:000076">
    <property type="entry name" value="Leucine-rich repeat and Ig domain-containing 4"/>
    <property type="match status" value="1"/>
</dbReference>
<keyword evidence="12" id="KW-1185">Reference proteome</keyword>
<dbReference type="Proteomes" id="UP000314983">
    <property type="component" value="Chromosome 7"/>
</dbReference>
<protein>
    <recommendedName>
        <fullName evidence="10">Ig-like domain-containing protein</fullName>
    </recommendedName>
</protein>
<dbReference type="InterPro" id="IPR007110">
    <property type="entry name" value="Ig-like_dom"/>
</dbReference>
<dbReference type="OMA" id="WIRETKP"/>